<evidence type="ECO:0000256" key="2">
    <source>
        <dbReference type="ARBA" id="ARBA00022723"/>
    </source>
</evidence>
<evidence type="ECO:0000313" key="4">
    <source>
        <dbReference type="EMBL" id="TGN21056.1"/>
    </source>
</evidence>
<dbReference type="InterPro" id="IPR034660">
    <property type="entry name" value="DinB/YfiT-like"/>
</dbReference>
<comment type="caution">
    <text evidence="4">The sequence shown here is derived from an EMBL/GenBank/DDBJ whole genome shotgun (WGS) entry which is preliminary data.</text>
</comment>
<dbReference type="GO" id="GO:0046872">
    <property type="term" value="F:metal ion binding"/>
    <property type="evidence" value="ECO:0007669"/>
    <property type="project" value="UniProtKB-KW"/>
</dbReference>
<feature type="binding site" evidence="3">
    <location>
        <position position="135"/>
    </location>
    <ligand>
        <name>a divalent metal cation</name>
        <dbReference type="ChEBI" id="CHEBI:60240"/>
    </ligand>
</feature>
<dbReference type="Pfam" id="PF05163">
    <property type="entry name" value="DinB"/>
    <property type="match status" value="1"/>
</dbReference>
<feature type="binding site" evidence="3">
    <location>
        <position position="139"/>
    </location>
    <ligand>
        <name>a divalent metal cation</name>
        <dbReference type="ChEBI" id="CHEBI:60240"/>
    </ligand>
</feature>
<dbReference type="InterPro" id="IPR007837">
    <property type="entry name" value="DinB"/>
</dbReference>
<dbReference type="Gene3D" id="1.20.120.450">
    <property type="entry name" value="dinb family like domain"/>
    <property type="match status" value="1"/>
</dbReference>
<accession>A0A4V3JYI7</accession>
<dbReference type="PANTHER" id="PTHR37302">
    <property type="entry name" value="SLR1116 PROTEIN"/>
    <property type="match status" value="1"/>
</dbReference>
<proteinExistence type="inferred from homology"/>
<dbReference type="AlphaFoldDB" id="A0A4V3JYI7"/>
<dbReference type="EMBL" id="RQHW01000002">
    <property type="protein sequence ID" value="TGN21056.1"/>
    <property type="molecule type" value="Genomic_DNA"/>
</dbReference>
<feature type="binding site" evidence="3">
    <location>
        <position position="50"/>
    </location>
    <ligand>
        <name>a divalent metal cation</name>
        <dbReference type="ChEBI" id="CHEBI:60240"/>
    </ligand>
</feature>
<sequence>MISKEYCTEMSRYNEWQNKNLIEVIKGISDENWSQDLDAFFHSLKGTLNHILYADRAWMDRFKGKEVLVKDPKSILAESKDDWIRMRKQTDEEISFWFQNVQEDWLKNDFKFYSYILKTEISKPTWLLVSHLFNHQTHHRSQATSILHRLGINYGVTDLAWIPPKDSK</sequence>
<dbReference type="Proteomes" id="UP000298058">
    <property type="component" value="Unassembled WGS sequence"/>
</dbReference>
<dbReference type="RefSeq" id="WP_135758591.1">
    <property type="nucleotide sequence ID" value="NZ_RQHW01000002.1"/>
</dbReference>
<evidence type="ECO:0000256" key="1">
    <source>
        <dbReference type="ARBA" id="ARBA00008635"/>
    </source>
</evidence>
<organism evidence="4 5">
    <name type="scientific">Leptospira idonii</name>
    <dbReference type="NCBI Taxonomy" id="1193500"/>
    <lineage>
        <taxon>Bacteria</taxon>
        <taxon>Pseudomonadati</taxon>
        <taxon>Spirochaetota</taxon>
        <taxon>Spirochaetia</taxon>
        <taxon>Leptospirales</taxon>
        <taxon>Leptospiraceae</taxon>
        <taxon>Leptospira</taxon>
    </lineage>
</organism>
<gene>
    <name evidence="4" type="ORF">EHS15_00620</name>
</gene>
<dbReference type="SUPFAM" id="SSF109854">
    <property type="entry name" value="DinB/YfiT-like putative metalloenzymes"/>
    <property type="match status" value="1"/>
</dbReference>
<keyword evidence="5" id="KW-1185">Reference proteome</keyword>
<evidence type="ECO:0000313" key="5">
    <source>
        <dbReference type="Proteomes" id="UP000298058"/>
    </source>
</evidence>
<comment type="similarity">
    <text evidence="1">Belongs to the DinB family.</text>
</comment>
<name>A0A4V3JYI7_9LEPT</name>
<dbReference type="PANTHER" id="PTHR37302:SF1">
    <property type="entry name" value="PROTEIN DINB"/>
    <property type="match status" value="1"/>
</dbReference>
<dbReference type="OrthoDB" id="119432at2"/>
<reference evidence="4" key="1">
    <citation type="journal article" date="2019" name="PLoS Negl. Trop. Dis.">
        <title>Revisiting the worldwide diversity of Leptospira species in the environment.</title>
        <authorList>
            <person name="Vincent A.T."/>
            <person name="Schiettekatte O."/>
            <person name="Bourhy P."/>
            <person name="Veyrier F.J."/>
            <person name="Picardeau M."/>
        </authorList>
    </citation>
    <scope>NUCLEOTIDE SEQUENCE [LARGE SCALE GENOMIC DNA]</scope>
    <source>
        <strain evidence="4">201300427</strain>
    </source>
</reference>
<keyword evidence="2 3" id="KW-0479">Metal-binding</keyword>
<evidence type="ECO:0000256" key="3">
    <source>
        <dbReference type="PIRSR" id="PIRSR607837-1"/>
    </source>
</evidence>
<protein>
    <submittedName>
        <fullName evidence="4">Damage-inducible protein DinB</fullName>
    </submittedName>
</protein>